<keyword evidence="1" id="KW-0472">Membrane</keyword>
<evidence type="ECO:0000313" key="2">
    <source>
        <dbReference type="EMBL" id="GAA2418125.1"/>
    </source>
</evidence>
<organism evidence="2 3">
    <name type="scientific">Streptomyces glaucosporus</name>
    <dbReference type="NCBI Taxonomy" id="284044"/>
    <lineage>
        <taxon>Bacteria</taxon>
        <taxon>Bacillati</taxon>
        <taxon>Actinomycetota</taxon>
        <taxon>Actinomycetes</taxon>
        <taxon>Kitasatosporales</taxon>
        <taxon>Streptomycetaceae</taxon>
        <taxon>Streptomyces</taxon>
    </lineage>
</organism>
<accession>A0ABP5W2F6</accession>
<keyword evidence="1" id="KW-0812">Transmembrane</keyword>
<dbReference type="InterPro" id="IPR049820">
    <property type="entry name" value="Trnsprt_adja_ssu-like"/>
</dbReference>
<dbReference type="NCBIfam" id="NF038354">
    <property type="entry name" value="trnsprt_adja_43"/>
    <property type="match status" value="1"/>
</dbReference>
<name>A0ABP5W2F6_9ACTN</name>
<keyword evidence="3" id="KW-1185">Reference proteome</keyword>
<dbReference type="Proteomes" id="UP001500058">
    <property type="component" value="Unassembled WGS sequence"/>
</dbReference>
<feature type="transmembrane region" description="Helical" evidence="1">
    <location>
        <begin position="6"/>
        <end position="29"/>
    </location>
</feature>
<dbReference type="RefSeq" id="WP_344633912.1">
    <property type="nucleotide sequence ID" value="NZ_BAAATJ010000042.1"/>
</dbReference>
<comment type="caution">
    <text evidence="2">The sequence shown here is derived from an EMBL/GenBank/DDBJ whole genome shotgun (WGS) entry which is preliminary data.</text>
</comment>
<keyword evidence="1" id="KW-1133">Transmembrane helix</keyword>
<protein>
    <submittedName>
        <fullName evidence="2">Uncharacterized protein</fullName>
    </submittedName>
</protein>
<dbReference type="EMBL" id="BAAATJ010000042">
    <property type="protein sequence ID" value="GAA2418125.1"/>
    <property type="molecule type" value="Genomic_DNA"/>
</dbReference>
<gene>
    <name evidence="2" type="ORF">GCM10010420_55720</name>
</gene>
<evidence type="ECO:0000313" key="3">
    <source>
        <dbReference type="Proteomes" id="UP001500058"/>
    </source>
</evidence>
<proteinExistence type="predicted"/>
<evidence type="ECO:0000256" key="1">
    <source>
        <dbReference type="SAM" id="Phobius"/>
    </source>
</evidence>
<reference evidence="3" key="1">
    <citation type="journal article" date="2019" name="Int. J. Syst. Evol. Microbiol.">
        <title>The Global Catalogue of Microorganisms (GCM) 10K type strain sequencing project: providing services to taxonomists for standard genome sequencing and annotation.</title>
        <authorList>
            <consortium name="The Broad Institute Genomics Platform"/>
            <consortium name="The Broad Institute Genome Sequencing Center for Infectious Disease"/>
            <person name="Wu L."/>
            <person name="Ma J."/>
        </authorList>
    </citation>
    <scope>NUCLEOTIDE SEQUENCE [LARGE SCALE GENOMIC DNA]</scope>
    <source>
        <strain evidence="3">JCM 6921</strain>
    </source>
</reference>
<sequence length="43" mass="5014">MNTLALSAYVLMWPAVVAVVLFVISRAFFREWAEARRDGRRMI</sequence>